<dbReference type="EMBL" id="BSYO01000003">
    <property type="protein sequence ID" value="GMH01399.1"/>
    <property type="molecule type" value="Genomic_DNA"/>
</dbReference>
<dbReference type="Proteomes" id="UP001279734">
    <property type="component" value="Unassembled WGS sequence"/>
</dbReference>
<evidence type="ECO:0000313" key="1">
    <source>
        <dbReference type="EMBL" id="GMH01399.1"/>
    </source>
</evidence>
<proteinExistence type="predicted"/>
<comment type="caution">
    <text evidence="1">The sequence shown here is derived from an EMBL/GenBank/DDBJ whole genome shotgun (WGS) entry which is preliminary data.</text>
</comment>
<accession>A0AAD3RZ88</accession>
<name>A0AAD3RZ88_NEPGR</name>
<protein>
    <submittedName>
        <fullName evidence="1">Uncharacterized protein</fullName>
    </submittedName>
</protein>
<organism evidence="1 2">
    <name type="scientific">Nepenthes gracilis</name>
    <name type="common">Slender pitcher plant</name>
    <dbReference type="NCBI Taxonomy" id="150966"/>
    <lineage>
        <taxon>Eukaryota</taxon>
        <taxon>Viridiplantae</taxon>
        <taxon>Streptophyta</taxon>
        <taxon>Embryophyta</taxon>
        <taxon>Tracheophyta</taxon>
        <taxon>Spermatophyta</taxon>
        <taxon>Magnoliopsida</taxon>
        <taxon>eudicotyledons</taxon>
        <taxon>Gunneridae</taxon>
        <taxon>Pentapetalae</taxon>
        <taxon>Caryophyllales</taxon>
        <taxon>Nepenthaceae</taxon>
        <taxon>Nepenthes</taxon>
    </lineage>
</organism>
<keyword evidence="2" id="KW-1185">Reference proteome</keyword>
<dbReference type="AlphaFoldDB" id="A0AAD3RZ88"/>
<evidence type="ECO:0000313" key="2">
    <source>
        <dbReference type="Proteomes" id="UP001279734"/>
    </source>
</evidence>
<sequence length="79" mass="8348">MDNSFSSDRDAEITEGEEKRASLAQLGHLGLGNLAKSCPPVAQVAPEKLGTWVVVEAAGADHETMEAWAAAVAAAAWWR</sequence>
<reference evidence="1" key="1">
    <citation type="submission" date="2023-05" db="EMBL/GenBank/DDBJ databases">
        <title>Nepenthes gracilis genome sequencing.</title>
        <authorList>
            <person name="Fukushima K."/>
        </authorList>
    </citation>
    <scope>NUCLEOTIDE SEQUENCE</scope>
    <source>
        <strain evidence="1">SING2019-196</strain>
    </source>
</reference>
<gene>
    <name evidence="1" type="ORF">Nepgr_003238</name>
</gene>